<dbReference type="SUPFAM" id="SSF56815">
    <property type="entry name" value="Sec1/munc18-like (SM) proteins"/>
    <property type="match status" value="1"/>
</dbReference>
<dbReference type="InterPro" id="IPR001619">
    <property type="entry name" value="Sec1-like"/>
</dbReference>
<proteinExistence type="inferred from homology"/>
<dbReference type="InterPro" id="IPR027482">
    <property type="entry name" value="Sec1-like_dom2"/>
</dbReference>
<dbReference type="Pfam" id="PF00995">
    <property type="entry name" value="Sec1"/>
    <property type="match status" value="1"/>
</dbReference>
<dbReference type="InterPro" id="IPR043154">
    <property type="entry name" value="Sec-1-like_dom1"/>
</dbReference>
<dbReference type="Gene3D" id="3.40.50.1910">
    <property type="match status" value="2"/>
</dbReference>
<dbReference type="GO" id="GO:0016192">
    <property type="term" value="P:vesicle-mediated transport"/>
    <property type="evidence" value="ECO:0007669"/>
    <property type="project" value="InterPro"/>
</dbReference>
<dbReference type="InterPro" id="IPR043155">
    <property type="entry name" value="VPS33_dom3b"/>
</dbReference>
<comment type="similarity">
    <text evidence="1">Belongs to the STXBP/unc-18/SEC1 family.</text>
</comment>
<organism evidence="2">
    <name type="scientific">Percolomonas cosmopolitus</name>
    <dbReference type="NCBI Taxonomy" id="63605"/>
    <lineage>
        <taxon>Eukaryota</taxon>
        <taxon>Discoba</taxon>
        <taxon>Heterolobosea</taxon>
        <taxon>Tetramitia</taxon>
        <taxon>Eutetramitia</taxon>
        <taxon>Percolomonadidae</taxon>
        <taxon>Percolomonas</taxon>
    </lineage>
</organism>
<evidence type="ECO:0000313" key="2">
    <source>
        <dbReference type="EMBL" id="CAD9079761.1"/>
    </source>
</evidence>
<protein>
    <recommendedName>
        <fullName evidence="3">Sec1-like protein</fullName>
    </recommendedName>
</protein>
<dbReference type="AlphaFoldDB" id="A0A7S1KPA5"/>
<evidence type="ECO:0000256" key="1">
    <source>
        <dbReference type="ARBA" id="ARBA00009884"/>
    </source>
</evidence>
<name>A0A7S1KPA5_9EUKA</name>
<dbReference type="Gene3D" id="3.40.50.2060">
    <property type="match status" value="1"/>
</dbReference>
<gene>
    <name evidence="2" type="ORF">PCOS0759_LOCUS3001</name>
</gene>
<evidence type="ECO:0008006" key="3">
    <source>
        <dbReference type="Google" id="ProtNLM"/>
    </source>
</evidence>
<sequence>MSLFQKLKDSSQSDLVDALNQDDLRHRDKVLVLDSDIIGPLGLVAQESVLQENGVKQLIRLSSHPFETEHDTIIYIVQPRIHYMKWISDQIKTFLSQSQSMGTSKNAPPKRRKFVLYLTPRKTLICEKVLKETGISIPDDLILRELPVDLFCFDVDLLSMELPAAFRECTLDGDLSSLYYIAKAIMKLQSMYGLIPHVKAKGDMSTSVAKMMLRMQRQMSATHTHQNTLFNHSPSIHQLLLIDRSIDLVSPLLTQHTYEGLIDEFFGIQNGIFTATFEPCIPGGKIGQRVALNSTDSIFRDTRDLYWGFVGKSLNAAALDVKARESRRNDLQSVKDIREFTLLLPQLKMDKRNLEMHINIMQQIKALTGRRDFRKTIESEQAVIGGSKLDDTFKYIEECINKKDQFTKVLRLLMLISIVNNGIPVKKFAFFRNEILQTYGFETMLSLNNLEKLNVLCRKSKSINYPWKTLASLLNIVDPEQEDMLDIHHVYGGVAPMSIELVRRIAQSEWDDNLETLLQKLPGRHLRYTQQNTSYIPSMQQRKTVLVFMIGGVTMAEISALRYLNKQQDKYEYKIATTKLINGSTFVQPLLEELSSLLRRGGDMGISKKTEL</sequence>
<accession>A0A7S1KPA5</accession>
<dbReference type="Gene3D" id="1.25.40.850">
    <property type="match status" value="1"/>
</dbReference>
<dbReference type="InterPro" id="IPR036045">
    <property type="entry name" value="Sec1-like_sf"/>
</dbReference>
<dbReference type="PANTHER" id="PTHR11679">
    <property type="entry name" value="VESICLE PROTEIN SORTING-ASSOCIATED"/>
    <property type="match status" value="1"/>
</dbReference>
<reference evidence="2" key="1">
    <citation type="submission" date="2021-01" db="EMBL/GenBank/DDBJ databases">
        <authorList>
            <person name="Corre E."/>
            <person name="Pelletier E."/>
            <person name="Niang G."/>
            <person name="Scheremetjew M."/>
            <person name="Finn R."/>
            <person name="Kale V."/>
            <person name="Holt S."/>
            <person name="Cochrane G."/>
            <person name="Meng A."/>
            <person name="Brown T."/>
            <person name="Cohen L."/>
        </authorList>
    </citation>
    <scope>NUCLEOTIDE SEQUENCE</scope>
    <source>
        <strain evidence="2">WS</strain>
    </source>
</reference>
<dbReference type="EMBL" id="HBGD01003635">
    <property type="protein sequence ID" value="CAD9079761.1"/>
    <property type="molecule type" value="Transcribed_RNA"/>
</dbReference>